<accession>A0A6B0YWI6</accession>
<dbReference type="InterPro" id="IPR043519">
    <property type="entry name" value="NT_sf"/>
</dbReference>
<reference evidence="2" key="1">
    <citation type="submission" date="2019-09" db="EMBL/GenBank/DDBJ databases">
        <title>Characterisation of the sponge microbiome using genome-centric metagenomics.</title>
        <authorList>
            <person name="Engelberts J.P."/>
            <person name="Robbins S.J."/>
            <person name="De Goeij J.M."/>
            <person name="Aranda M."/>
            <person name="Bell S.C."/>
            <person name="Webster N.S."/>
        </authorList>
    </citation>
    <scope>NUCLEOTIDE SEQUENCE</scope>
    <source>
        <strain evidence="2">SB0664_bin_27</strain>
    </source>
</reference>
<comment type="caution">
    <text evidence="2">The sequence shown here is derived from an EMBL/GenBank/DDBJ whole genome shotgun (WGS) entry which is preliminary data.</text>
</comment>
<dbReference type="GO" id="GO:0016779">
    <property type="term" value="F:nucleotidyltransferase activity"/>
    <property type="evidence" value="ECO:0007669"/>
    <property type="project" value="InterPro"/>
</dbReference>
<keyword evidence="2" id="KW-0808">Transferase</keyword>
<dbReference type="Gene3D" id="3.30.460.10">
    <property type="entry name" value="Beta Polymerase, domain 2"/>
    <property type="match status" value="1"/>
</dbReference>
<dbReference type="InterPro" id="IPR002934">
    <property type="entry name" value="Polymerase_NTP_transf_dom"/>
</dbReference>
<gene>
    <name evidence="2" type="ORF">F4Y42_15135</name>
</gene>
<evidence type="ECO:0000259" key="1">
    <source>
        <dbReference type="Pfam" id="PF01909"/>
    </source>
</evidence>
<feature type="domain" description="Polymerase nucleotidyl transferase" evidence="1">
    <location>
        <begin position="10"/>
        <end position="49"/>
    </location>
</feature>
<dbReference type="EMBL" id="VXRG01000126">
    <property type="protein sequence ID" value="MXY94771.1"/>
    <property type="molecule type" value="Genomic_DNA"/>
</dbReference>
<dbReference type="AlphaFoldDB" id="A0A6B0YWI6"/>
<evidence type="ECO:0000313" key="2">
    <source>
        <dbReference type="EMBL" id="MXY94771.1"/>
    </source>
</evidence>
<dbReference type="Pfam" id="PF01909">
    <property type="entry name" value="NTP_transf_2"/>
    <property type="match status" value="1"/>
</dbReference>
<protein>
    <submittedName>
        <fullName evidence="2">Nucleotidyltransferase domain-containing protein</fullName>
    </submittedName>
</protein>
<dbReference type="SUPFAM" id="SSF81301">
    <property type="entry name" value="Nucleotidyltransferase"/>
    <property type="match status" value="1"/>
</dbReference>
<proteinExistence type="predicted"/>
<dbReference type="CDD" id="cd05403">
    <property type="entry name" value="NT_KNTase_like"/>
    <property type="match status" value="1"/>
</dbReference>
<sequence>MEAKTGAIHEIVSRLIALDPYPIVLFGSVASGTEELGSDIDLRVVLDSE</sequence>
<name>A0A6B0YWI6_9CHLR</name>
<organism evidence="2">
    <name type="scientific">Caldilineaceae bacterium SB0664_bin_27</name>
    <dbReference type="NCBI Taxonomy" id="2605260"/>
    <lineage>
        <taxon>Bacteria</taxon>
        <taxon>Bacillati</taxon>
        <taxon>Chloroflexota</taxon>
        <taxon>Caldilineae</taxon>
        <taxon>Caldilineales</taxon>
        <taxon>Caldilineaceae</taxon>
    </lineage>
</organism>